<evidence type="ECO:0000256" key="4">
    <source>
        <dbReference type="ARBA" id="ARBA00022679"/>
    </source>
</evidence>
<dbReference type="GO" id="GO:0005737">
    <property type="term" value="C:cytoplasm"/>
    <property type="evidence" value="ECO:0007669"/>
    <property type="project" value="UniProtKB-SubCell"/>
</dbReference>
<evidence type="ECO:0000256" key="5">
    <source>
        <dbReference type="ARBA" id="ARBA00022691"/>
    </source>
</evidence>
<dbReference type="SUPFAM" id="SSF53335">
    <property type="entry name" value="S-adenosyl-L-methionine-dependent methyltransferases"/>
    <property type="match status" value="1"/>
</dbReference>
<dbReference type="AlphaFoldDB" id="A0A6S6R4G8"/>
<dbReference type="EMBL" id="AP023367">
    <property type="protein sequence ID" value="BCJ94947.1"/>
    <property type="molecule type" value="Genomic_DNA"/>
</dbReference>
<feature type="binding site" evidence="6">
    <location>
        <position position="262"/>
    </location>
    <ligand>
        <name>S-adenosyl-L-methionine</name>
        <dbReference type="ChEBI" id="CHEBI:59789"/>
    </ligand>
</feature>
<protein>
    <recommendedName>
        <fullName evidence="6">Ribosomal protein L11 methyltransferase</fullName>
        <shortName evidence="6">L11 Mtase</shortName>
        <ecNumber evidence="6">2.1.1.-</ecNumber>
    </recommendedName>
</protein>
<dbReference type="Proteomes" id="UP000515561">
    <property type="component" value="Chromosome"/>
</dbReference>
<sequence length="329" mass="36112">MMCYEGWIMKWTKLTLSTMAEAVDLVSNMLSELGIEGIEIVDNVPITEQEKKAMFIDILPELDLDDKTAEISFYLGEEDSLQTITYQIQEGLRELSGYVDVGSGVIEVSETEDTDWINNWKAYFKPFRIDDTIVIKPTWEELASVGEKDIVIEIDPGTSFGTGSHETTKLCILGIKKHLKPGMHLLDVGCGSGILSIVGAKLGADRIFATDIDSNAVNSAYENAEVNKISTNILNIVSGDIISDNTLQQKAGMECYDMAVANILADVIIPLSAEIGQHIKPGGFFISSGIINTKKEQVKAAVLENGFQILEINEMGDWVSIVAQKPVRD</sequence>
<organism evidence="7 8">
    <name type="scientific">Anaerocolumna cellulosilytica</name>
    <dbReference type="NCBI Taxonomy" id="433286"/>
    <lineage>
        <taxon>Bacteria</taxon>
        <taxon>Bacillati</taxon>
        <taxon>Bacillota</taxon>
        <taxon>Clostridia</taxon>
        <taxon>Lachnospirales</taxon>
        <taxon>Lachnospiraceae</taxon>
        <taxon>Anaerocolumna</taxon>
    </lineage>
</organism>
<comment type="subcellular location">
    <subcellularLocation>
        <location evidence="6">Cytoplasm</location>
    </subcellularLocation>
</comment>
<reference evidence="7 8" key="1">
    <citation type="journal article" date="2016" name="Int. J. Syst. Evol. Microbiol.">
        <title>Descriptions of Anaerotaenia torta gen. nov., sp. nov. and Anaerocolumna cellulosilytica gen. nov., sp. nov. isolated from a methanogenic reactor of cattle waste.</title>
        <authorList>
            <person name="Uek A."/>
            <person name="Ohtaki Y."/>
            <person name="Kaku N."/>
            <person name="Ueki K."/>
        </authorList>
    </citation>
    <scope>NUCLEOTIDE SEQUENCE [LARGE SCALE GENOMIC DNA]</scope>
    <source>
        <strain evidence="7 8">SN021</strain>
    </source>
</reference>
<feature type="binding site" evidence="6">
    <location>
        <position position="211"/>
    </location>
    <ligand>
        <name>S-adenosyl-L-methionine</name>
        <dbReference type="ChEBI" id="CHEBI:59789"/>
    </ligand>
</feature>
<dbReference type="CDD" id="cd02440">
    <property type="entry name" value="AdoMet_MTases"/>
    <property type="match status" value="1"/>
</dbReference>
<feature type="binding site" evidence="6">
    <location>
        <position position="189"/>
    </location>
    <ligand>
        <name>S-adenosyl-L-methionine</name>
        <dbReference type="ChEBI" id="CHEBI:59789"/>
    </ligand>
</feature>
<dbReference type="PIRSF" id="PIRSF000401">
    <property type="entry name" value="RPL11_MTase"/>
    <property type="match status" value="1"/>
</dbReference>
<dbReference type="InterPro" id="IPR029063">
    <property type="entry name" value="SAM-dependent_MTases_sf"/>
</dbReference>
<dbReference type="NCBIfam" id="TIGR00406">
    <property type="entry name" value="prmA"/>
    <property type="match status" value="1"/>
</dbReference>
<evidence type="ECO:0000313" key="7">
    <source>
        <dbReference type="EMBL" id="BCJ94947.1"/>
    </source>
</evidence>
<comment type="similarity">
    <text evidence="1 6">Belongs to the methyltransferase superfamily. PrmA family.</text>
</comment>
<keyword evidence="5 6" id="KW-0949">S-adenosyl-L-methionine</keyword>
<dbReference type="HAMAP" id="MF_00735">
    <property type="entry name" value="Methyltr_PrmA"/>
    <property type="match status" value="1"/>
</dbReference>
<keyword evidence="7" id="KW-0687">Ribonucleoprotein</keyword>
<dbReference type="Pfam" id="PF06325">
    <property type="entry name" value="PrmA"/>
    <property type="match status" value="1"/>
</dbReference>
<dbReference type="InterPro" id="IPR050078">
    <property type="entry name" value="Ribosomal_L11_MeTrfase_PrmA"/>
</dbReference>
<dbReference type="Gene3D" id="3.40.50.150">
    <property type="entry name" value="Vaccinia Virus protein VP39"/>
    <property type="match status" value="1"/>
</dbReference>
<dbReference type="KEGG" id="acel:acsn021_25160"/>
<dbReference type="InterPro" id="IPR004498">
    <property type="entry name" value="Ribosomal_PrmA_MeTrfase"/>
</dbReference>
<keyword evidence="2 6" id="KW-0963">Cytoplasm</keyword>
<evidence type="ECO:0000256" key="3">
    <source>
        <dbReference type="ARBA" id="ARBA00022603"/>
    </source>
</evidence>
<comment type="function">
    <text evidence="6">Methylates ribosomal protein L11.</text>
</comment>
<evidence type="ECO:0000256" key="6">
    <source>
        <dbReference type="HAMAP-Rule" id="MF_00735"/>
    </source>
</evidence>
<evidence type="ECO:0000256" key="2">
    <source>
        <dbReference type="ARBA" id="ARBA00022490"/>
    </source>
</evidence>
<evidence type="ECO:0000313" key="8">
    <source>
        <dbReference type="Proteomes" id="UP000515561"/>
    </source>
</evidence>
<dbReference type="GO" id="GO:0008276">
    <property type="term" value="F:protein methyltransferase activity"/>
    <property type="evidence" value="ECO:0007669"/>
    <property type="project" value="UniProtKB-UniRule"/>
</dbReference>
<name>A0A6S6R4G8_9FIRM</name>
<keyword evidence="8" id="KW-1185">Reference proteome</keyword>
<proteinExistence type="inferred from homology"/>
<accession>A0A6S6R4G8</accession>
<feature type="binding site" evidence="6">
    <location>
        <position position="168"/>
    </location>
    <ligand>
        <name>S-adenosyl-L-methionine</name>
        <dbReference type="ChEBI" id="CHEBI:59789"/>
    </ligand>
</feature>
<comment type="catalytic activity">
    <reaction evidence="6">
        <text>L-lysyl-[protein] + 3 S-adenosyl-L-methionine = N(6),N(6),N(6)-trimethyl-L-lysyl-[protein] + 3 S-adenosyl-L-homocysteine + 3 H(+)</text>
        <dbReference type="Rhea" id="RHEA:54192"/>
        <dbReference type="Rhea" id="RHEA-COMP:9752"/>
        <dbReference type="Rhea" id="RHEA-COMP:13826"/>
        <dbReference type="ChEBI" id="CHEBI:15378"/>
        <dbReference type="ChEBI" id="CHEBI:29969"/>
        <dbReference type="ChEBI" id="CHEBI:57856"/>
        <dbReference type="ChEBI" id="CHEBI:59789"/>
        <dbReference type="ChEBI" id="CHEBI:61961"/>
    </reaction>
</comment>
<evidence type="ECO:0000256" key="1">
    <source>
        <dbReference type="ARBA" id="ARBA00009741"/>
    </source>
</evidence>
<keyword evidence="4 6" id="KW-0808">Transferase</keyword>
<dbReference type="GO" id="GO:0032259">
    <property type="term" value="P:methylation"/>
    <property type="evidence" value="ECO:0007669"/>
    <property type="project" value="UniProtKB-KW"/>
</dbReference>
<dbReference type="GO" id="GO:0005840">
    <property type="term" value="C:ribosome"/>
    <property type="evidence" value="ECO:0007669"/>
    <property type="project" value="UniProtKB-KW"/>
</dbReference>
<dbReference type="PANTHER" id="PTHR43648:SF1">
    <property type="entry name" value="ELECTRON TRANSFER FLAVOPROTEIN BETA SUBUNIT LYSINE METHYLTRANSFERASE"/>
    <property type="match status" value="1"/>
</dbReference>
<keyword evidence="3 6" id="KW-0489">Methyltransferase</keyword>
<gene>
    <name evidence="6 7" type="primary">prmA</name>
    <name evidence="7" type="ORF">acsn021_25160</name>
</gene>
<dbReference type="PANTHER" id="PTHR43648">
    <property type="entry name" value="ELECTRON TRANSFER FLAVOPROTEIN BETA SUBUNIT LYSINE METHYLTRANSFERASE"/>
    <property type="match status" value="1"/>
</dbReference>
<keyword evidence="7" id="KW-0689">Ribosomal protein</keyword>
<dbReference type="EC" id="2.1.1.-" evidence="6"/>